<evidence type="ECO:0000313" key="2">
    <source>
        <dbReference type="EMBL" id="PKY90613.1"/>
    </source>
</evidence>
<proteinExistence type="predicted"/>
<dbReference type="Proteomes" id="UP000234384">
    <property type="component" value="Unassembled WGS sequence"/>
</dbReference>
<comment type="caution">
    <text evidence="2">The sequence shown here is derived from an EMBL/GenBank/DDBJ whole genome shotgun (WGS) entry which is preliminary data.</text>
</comment>
<evidence type="ECO:0000259" key="1">
    <source>
        <dbReference type="Pfam" id="PF09659"/>
    </source>
</evidence>
<sequence length="275" mass="32753">MEVQYKECEHHVFAALTEHMIEHRQYSILQETLHQADAKKWQKQITLTQLAQAYLTNDLESIRELAVVLERNYLLAPSQLELRIYSYIHHMNQLYERQAWTDYFRAISPVMVDLFALLIERHAIPELSHYMEPVIKPTDDGRQIYKGLHWIQEKIEADDNVIRKTWQNYYGDYFNYGHYVSSSHLIKLMQDTMDPSFVTPAQTLRRIEKDIRNIVAHEAIYLSPERIYHRSLMTAEEIHQLLHHLCQQAQLNDPRQIGILSNIDEELRTSIHQDF</sequence>
<dbReference type="AlphaFoldDB" id="A0A2I1K4P4"/>
<name>A0A2I1K4P4_9LACT</name>
<dbReference type="InterPro" id="IPR053941">
    <property type="entry name" value="Csm6_HEPN"/>
</dbReference>
<dbReference type="RefSeq" id="WP_006700753.1">
    <property type="nucleotide sequence ID" value="NZ_PKHE01000001.1"/>
</dbReference>
<organism evidence="2 3">
    <name type="scientific">Falseniella ignava</name>
    <dbReference type="NCBI Taxonomy" id="137730"/>
    <lineage>
        <taxon>Bacteria</taxon>
        <taxon>Bacillati</taxon>
        <taxon>Bacillota</taxon>
        <taxon>Bacilli</taxon>
        <taxon>Lactobacillales</taxon>
        <taxon>Aerococcaceae</taxon>
        <taxon>Falseniella</taxon>
    </lineage>
</organism>
<feature type="domain" description="Csm6 HEPN" evidence="1">
    <location>
        <begin position="83"/>
        <end position="244"/>
    </location>
</feature>
<dbReference type="Pfam" id="PF09659">
    <property type="entry name" value="Cas_Csm6_HEPN"/>
    <property type="match status" value="1"/>
</dbReference>
<evidence type="ECO:0000313" key="3">
    <source>
        <dbReference type="Proteomes" id="UP000234384"/>
    </source>
</evidence>
<reference evidence="2 3" key="1">
    <citation type="submission" date="2017-12" db="EMBL/GenBank/DDBJ databases">
        <title>Phylogenetic diversity of female urinary microbiome.</title>
        <authorList>
            <person name="Thomas-White K."/>
            <person name="Wolfe A.J."/>
        </authorList>
    </citation>
    <scope>NUCLEOTIDE SEQUENCE [LARGE SCALE GENOMIC DNA]</scope>
    <source>
        <strain evidence="2 3">UMB0898</strain>
    </source>
</reference>
<dbReference type="EMBL" id="PKHE01000001">
    <property type="protein sequence ID" value="PKY90613.1"/>
    <property type="molecule type" value="Genomic_DNA"/>
</dbReference>
<accession>A0A2I1K4P4</accession>
<protein>
    <recommendedName>
        <fullName evidence="1">Csm6 HEPN domain-containing protein</fullName>
    </recommendedName>
</protein>
<gene>
    <name evidence="2" type="ORF">CYJ57_00110</name>
</gene>
<dbReference type="OrthoDB" id="5243123at2"/>